<keyword evidence="3" id="KW-1185">Reference proteome</keyword>
<gene>
    <name evidence="2" type="ORF">ACFPK1_29955</name>
</gene>
<keyword evidence="1" id="KW-1133">Transmembrane helix</keyword>
<protein>
    <submittedName>
        <fullName evidence="2">DUF2550 domain-containing protein</fullName>
    </submittedName>
</protein>
<reference evidence="3" key="1">
    <citation type="journal article" date="2019" name="Int. J. Syst. Evol. Microbiol.">
        <title>The Global Catalogue of Microorganisms (GCM) 10K type strain sequencing project: providing services to taxonomists for standard genome sequencing and annotation.</title>
        <authorList>
            <consortium name="The Broad Institute Genomics Platform"/>
            <consortium name="The Broad Institute Genome Sequencing Center for Infectious Disease"/>
            <person name="Wu L."/>
            <person name="Ma J."/>
        </authorList>
    </citation>
    <scope>NUCLEOTIDE SEQUENCE [LARGE SCALE GENOMIC DNA]</scope>
    <source>
        <strain evidence="3">XZYJ18</strain>
    </source>
</reference>
<comment type="caution">
    <text evidence="2">The sequence shown here is derived from an EMBL/GenBank/DDBJ whole genome shotgun (WGS) entry which is preliminary data.</text>
</comment>
<organism evidence="2 3">
    <name type="scientific">Actinomycetospora rhizophila</name>
    <dbReference type="NCBI Taxonomy" id="1416876"/>
    <lineage>
        <taxon>Bacteria</taxon>
        <taxon>Bacillati</taxon>
        <taxon>Actinomycetota</taxon>
        <taxon>Actinomycetes</taxon>
        <taxon>Pseudonocardiales</taxon>
        <taxon>Pseudonocardiaceae</taxon>
        <taxon>Actinomycetospora</taxon>
    </lineage>
</organism>
<sequence length="147" mass="16296">MGTTMIAELAAIVVLAVLLVILFLLLRRVRLLRKGGVDVALRERRDPDDGRGWHSGLGRYRGDEFRWYRISGLRSGPNVVLDRTRLEIVDRRAPVAGEMHPAGSTVLLCREGGREWELAIGADALTGFSSWLESIPPGRSTGYRQAS</sequence>
<name>A0ABV9ZQF2_9PSEU</name>
<accession>A0ABV9ZQF2</accession>
<dbReference type="EMBL" id="JBHSKG010000024">
    <property type="protein sequence ID" value="MFC5142483.1"/>
    <property type="molecule type" value="Genomic_DNA"/>
</dbReference>
<dbReference type="Pfam" id="PF10739">
    <property type="entry name" value="DUF2550"/>
    <property type="match status" value="1"/>
</dbReference>
<dbReference type="Proteomes" id="UP001596175">
    <property type="component" value="Unassembled WGS sequence"/>
</dbReference>
<evidence type="ECO:0000313" key="2">
    <source>
        <dbReference type="EMBL" id="MFC5142483.1"/>
    </source>
</evidence>
<proteinExistence type="predicted"/>
<evidence type="ECO:0000256" key="1">
    <source>
        <dbReference type="SAM" id="Phobius"/>
    </source>
</evidence>
<keyword evidence="1" id="KW-0472">Membrane</keyword>
<dbReference type="RefSeq" id="WP_378024597.1">
    <property type="nucleotide sequence ID" value="NZ_JBHSKG010000024.1"/>
</dbReference>
<evidence type="ECO:0000313" key="3">
    <source>
        <dbReference type="Proteomes" id="UP001596175"/>
    </source>
</evidence>
<keyword evidence="1" id="KW-0812">Transmembrane</keyword>
<feature type="transmembrane region" description="Helical" evidence="1">
    <location>
        <begin position="6"/>
        <end position="26"/>
    </location>
</feature>
<dbReference type="InterPro" id="IPR019675">
    <property type="entry name" value="DUF2550"/>
</dbReference>